<keyword evidence="2" id="KW-0479">Metal-binding</keyword>
<keyword evidence="5" id="KW-0560">Oxidoreductase</keyword>
<dbReference type="SMART" id="SM00702">
    <property type="entry name" value="P4Hc"/>
    <property type="match status" value="1"/>
</dbReference>
<organism evidence="8 9">
    <name type="scientific">Kordiimonas lacus</name>
    <dbReference type="NCBI Taxonomy" id="637679"/>
    <lineage>
        <taxon>Bacteria</taxon>
        <taxon>Pseudomonadati</taxon>
        <taxon>Pseudomonadota</taxon>
        <taxon>Alphaproteobacteria</taxon>
        <taxon>Kordiimonadales</taxon>
        <taxon>Kordiimonadaceae</taxon>
        <taxon>Kordiimonas</taxon>
    </lineage>
</organism>
<dbReference type="Pfam" id="PF13640">
    <property type="entry name" value="2OG-FeII_Oxy_3"/>
    <property type="match status" value="1"/>
</dbReference>
<evidence type="ECO:0000256" key="1">
    <source>
        <dbReference type="ARBA" id="ARBA00001961"/>
    </source>
</evidence>
<dbReference type="InterPro" id="IPR006620">
    <property type="entry name" value="Pro_4_hyd_alph"/>
</dbReference>
<comment type="cofactor">
    <cofactor evidence="1">
        <name>L-ascorbate</name>
        <dbReference type="ChEBI" id="CHEBI:38290"/>
    </cofactor>
</comment>
<name>A0A1G7F652_9PROT</name>
<keyword evidence="6" id="KW-0408">Iron</keyword>
<keyword evidence="4" id="KW-0223">Dioxygenase</keyword>
<dbReference type="STRING" id="637679.GCA_001550055_01608"/>
<dbReference type="GO" id="GO:0004656">
    <property type="term" value="F:procollagen-proline 4-dioxygenase activity"/>
    <property type="evidence" value="ECO:0007669"/>
    <property type="project" value="TreeGrafter"/>
</dbReference>
<dbReference type="GO" id="GO:0005506">
    <property type="term" value="F:iron ion binding"/>
    <property type="evidence" value="ECO:0007669"/>
    <property type="project" value="InterPro"/>
</dbReference>
<dbReference type="AlphaFoldDB" id="A0A1G7F652"/>
<gene>
    <name evidence="8" type="ORF">SAMN04488071_3636</name>
</gene>
<sequence>MKRAIIDLHLDPRVYTIADFVSDAECSHLIARAKTKTMERAKVSGGAEGVLSQGRTNDVCWVDHTADIACRRIAERVAGLVGMPLNHAEHFQVIRYGVGEEYRPHFDAFDPDTEAGKRNWEGGGQRIITVLGYLSNVKKGGATEFPKLKITVPPEKGKLLVFHNCNAGTTVRHPMSLHAGCPVEEGEKWAFNLWFRAEKRRD</sequence>
<dbReference type="InterPro" id="IPR044862">
    <property type="entry name" value="Pro_4_hyd_alph_FE2OG_OXY"/>
</dbReference>
<dbReference type="EMBL" id="FNAK01000009">
    <property type="protein sequence ID" value="SDE71362.1"/>
    <property type="molecule type" value="Genomic_DNA"/>
</dbReference>
<dbReference type="InterPro" id="IPR045054">
    <property type="entry name" value="P4HA-like"/>
</dbReference>
<dbReference type="PANTHER" id="PTHR10869:SF246">
    <property type="entry name" value="TRANSMEMBRANE PROLYL 4-HYDROXYLASE"/>
    <property type="match status" value="1"/>
</dbReference>
<dbReference type="PROSITE" id="PS51471">
    <property type="entry name" value="FE2OG_OXY"/>
    <property type="match status" value="1"/>
</dbReference>
<evidence type="ECO:0000313" key="8">
    <source>
        <dbReference type="EMBL" id="SDE71362.1"/>
    </source>
</evidence>
<accession>A0A1G7F652</accession>
<dbReference type="GO" id="GO:0031418">
    <property type="term" value="F:L-ascorbic acid binding"/>
    <property type="evidence" value="ECO:0007669"/>
    <property type="project" value="UniProtKB-KW"/>
</dbReference>
<evidence type="ECO:0000259" key="7">
    <source>
        <dbReference type="PROSITE" id="PS51471"/>
    </source>
</evidence>
<evidence type="ECO:0000313" key="9">
    <source>
        <dbReference type="Proteomes" id="UP000183685"/>
    </source>
</evidence>
<dbReference type="OrthoDB" id="269774at2"/>
<dbReference type="Gene3D" id="2.60.120.620">
    <property type="entry name" value="q2cbj1_9rhob like domain"/>
    <property type="match status" value="1"/>
</dbReference>
<keyword evidence="9" id="KW-1185">Reference proteome</keyword>
<evidence type="ECO:0000256" key="6">
    <source>
        <dbReference type="ARBA" id="ARBA00023004"/>
    </source>
</evidence>
<keyword evidence="3" id="KW-0847">Vitamin C</keyword>
<dbReference type="Proteomes" id="UP000183685">
    <property type="component" value="Unassembled WGS sequence"/>
</dbReference>
<proteinExistence type="predicted"/>
<protein>
    <submittedName>
        <fullName evidence="8">Prolyl 4-hydroxylase</fullName>
    </submittedName>
</protein>
<reference evidence="8 9" key="1">
    <citation type="submission" date="2016-10" db="EMBL/GenBank/DDBJ databases">
        <authorList>
            <person name="de Groot N.N."/>
        </authorList>
    </citation>
    <scope>NUCLEOTIDE SEQUENCE [LARGE SCALE GENOMIC DNA]</scope>
    <source>
        <strain evidence="8 9">CGMCC 1.9109</strain>
    </source>
</reference>
<feature type="domain" description="Fe2OG dioxygenase" evidence="7">
    <location>
        <begin position="87"/>
        <end position="197"/>
    </location>
</feature>
<evidence type="ECO:0000256" key="4">
    <source>
        <dbReference type="ARBA" id="ARBA00022964"/>
    </source>
</evidence>
<evidence type="ECO:0000256" key="3">
    <source>
        <dbReference type="ARBA" id="ARBA00022896"/>
    </source>
</evidence>
<evidence type="ECO:0000256" key="5">
    <source>
        <dbReference type="ARBA" id="ARBA00023002"/>
    </source>
</evidence>
<dbReference type="PANTHER" id="PTHR10869">
    <property type="entry name" value="PROLYL 4-HYDROXYLASE ALPHA SUBUNIT"/>
    <property type="match status" value="1"/>
</dbReference>
<dbReference type="RefSeq" id="WP_068303627.1">
    <property type="nucleotide sequence ID" value="NZ_DAIOMO010000007.1"/>
</dbReference>
<dbReference type="InterPro" id="IPR005123">
    <property type="entry name" value="Oxoglu/Fe-dep_dioxygenase_dom"/>
</dbReference>
<evidence type="ECO:0000256" key="2">
    <source>
        <dbReference type="ARBA" id="ARBA00022723"/>
    </source>
</evidence>